<accession>A0ABZ1EJE2</accession>
<evidence type="ECO:0000256" key="1">
    <source>
        <dbReference type="SAM" id="Phobius"/>
    </source>
</evidence>
<proteinExistence type="predicted"/>
<keyword evidence="1" id="KW-0812">Transmembrane</keyword>
<dbReference type="RefSeq" id="WP_326564456.1">
    <property type="nucleotide sequence ID" value="NZ_CP109071.1"/>
</dbReference>
<dbReference type="EMBL" id="CP109071">
    <property type="protein sequence ID" value="WSA34355.1"/>
    <property type="molecule type" value="Genomic_DNA"/>
</dbReference>
<organism evidence="2 3">
    <name type="scientific">Micromonospora peucetia</name>
    <dbReference type="NCBI Taxonomy" id="47871"/>
    <lineage>
        <taxon>Bacteria</taxon>
        <taxon>Bacillati</taxon>
        <taxon>Actinomycetota</taxon>
        <taxon>Actinomycetes</taxon>
        <taxon>Micromonosporales</taxon>
        <taxon>Micromonosporaceae</taxon>
        <taxon>Micromonospora</taxon>
    </lineage>
</organism>
<dbReference type="Proteomes" id="UP001334804">
    <property type="component" value="Chromosome"/>
</dbReference>
<gene>
    <name evidence="2" type="ORF">OIE14_10080</name>
</gene>
<feature type="transmembrane region" description="Helical" evidence="1">
    <location>
        <begin position="53"/>
        <end position="75"/>
    </location>
</feature>
<keyword evidence="1" id="KW-0472">Membrane</keyword>
<evidence type="ECO:0000313" key="3">
    <source>
        <dbReference type="Proteomes" id="UP001334804"/>
    </source>
</evidence>
<reference evidence="2 3" key="1">
    <citation type="submission" date="2022-10" db="EMBL/GenBank/DDBJ databases">
        <title>The complete genomes of actinobacterial strains from the NBC collection.</title>
        <authorList>
            <person name="Joergensen T.S."/>
            <person name="Alvarez Arevalo M."/>
            <person name="Sterndorff E.B."/>
            <person name="Faurdal D."/>
            <person name="Vuksanovic O."/>
            <person name="Mourched A.-S."/>
            <person name="Charusanti P."/>
            <person name="Shaw S."/>
            <person name="Blin K."/>
            <person name="Weber T."/>
        </authorList>
    </citation>
    <scope>NUCLEOTIDE SEQUENCE [LARGE SCALE GENOMIC DNA]</scope>
    <source>
        <strain evidence="2 3">NBC 01809</strain>
    </source>
</reference>
<keyword evidence="3" id="KW-1185">Reference proteome</keyword>
<feature type="transmembrane region" description="Helical" evidence="1">
    <location>
        <begin position="81"/>
        <end position="99"/>
    </location>
</feature>
<sequence>MGGAMRIGALVSTRAALAGATGNALVMGVAEVSTPLGWVLLPGLLGVSTRPRVAALVSAWAAVLLAASVVVPVVPGHRADPWALGASVASLAAVPLLAWTRRRRAERAVARVPAPRDVAVFTMPAGTGRAALAVCRTPGEVAAAVPLRRGGLRVLVGVAHGATLARPEHTRALEAAFRTEALRGGRSLPRIADTLDHVVRDISPGGYLAATLVEVAGDGRVVLLRRGGPDVAVHAGDGTRPGDLPDAGPIGLAEMATSVTEAPADALRLAVTPAADGPGHAAGSHRWTDEALRSTLPADAVVALTRPPGSGRRIGPALVIDLPPERP</sequence>
<protein>
    <submittedName>
        <fullName evidence="2">Uncharacterized protein</fullName>
    </submittedName>
</protein>
<keyword evidence="1" id="KW-1133">Transmembrane helix</keyword>
<name>A0ABZ1EJE2_9ACTN</name>
<feature type="transmembrane region" description="Helical" evidence="1">
    <location>
        <begin position="20"/>
        <end position="41"/>
    </location>
</feature>
<evidence type="ECO:0000313" key="2">
    <source>
        <dbReference type="EMBL" id="WSA34355.1"/>
    </source>
</evidence>